<name>A0A430LWX9_9HYPO</name>
<proteinExistence type="predicted"/>
<reference evidence="1 2" key="1">
    <citation type="submission" date="2017-06" db="EMBL/GenBank/DDBJ databases">
        <title>Comparative genomic analysis of Ambrosia Fusariam Clade fungi.</title>
        <authorList>
            <person name="Stajich J.E."/>
            <person name="Carrillo J."/>
            <person name="Kijimoto T."/>
            <person name="Eskalen A."/>
            <person name="O'Donnell K."/>
            <person name="Kasson M."/>
        </authorList>
    </citation>
    <scope>NUCLEOTIDE SEQUENCE [LARGE SCALE GENOMIC DNA]</scope>
    <source>
        <strain evidence="1 2">UCR1854</strain>
    </source>
</reference>
<comment type="caution">
    <text evidence="1">The sequence shown here is derived from an EMBL/GenBank/DDBJ whole genome shotgun (WGS) entry which is preliminary data.</text>
</comment>
<protein>
    <submittedName>
        <fullName evidence="1">Uncharacterized protein</fullName>
    </submittedName>
</protein>
<dbReference type="Proteomes" id="UP000287124">
    <property type="component" value="Unassembled WGS sequence"/>
</dbReference>
<gene>
    <name evidence="1" type="ORF">BHE90_005303</name>
</gene>
<sequence length="601" mass="68525">MPHIAIKPPCAPHQVVPNSLTQRPSASTKINTMANLVTLPFELRARIFQYYFKVNGGYVFNSETEKLTSADGSPIDLSLMYTCRSVADDTKNMPLAVNTITFSTFLREDWRGLAGCFNYIWTYYSLLEADLVVRLTRFMTPDMYSQLALKFPTIMPQIQNQSSLHEELLAQYESGGGIRDDPSEGSYPWRHGRTAPSWNFGSKRLSLERSSHNYHGLGSIANHLRGHPLRNDWIGGSWAIEAAMSCCLRLLSEKEPTEFARLVYGALPEWAGTYPAHEFLDLRFEPWDIPSPSEVAKATGRFNADNAWKLLEPWYYAPSSAYQPTGQNDSSHTPRGVRCREKIRFSAAASAIRFLQRLPVHQRVQIRKVELHEDHPSVGTPSTHVQGLAPFFKENPRLRVQRRVSMLACIEGRLGNPQDAARFLQEQKDGIAGDRRSVDLMSFPSRLAEWLIDAMAAADVGIPVESFTFVLEAGPHADFCTDLFHQAIHRDIAWYKANKACLDRGLVVYPPVKRRRRFLDEGLEEAIEHLLNQTSFLRSDFNLGLPWDFETLVEKNKHLGPFHWEVKWASREPKWLDVPLALDTARMYSDNYEIQTECDYL</sequence>
<accession>A0A430LWX9</accession>
<keyword evidence="2" id="KW-1185">Reference proteome</keyword>
<dbReference type="EMBL" id="MIKF01000060">
    <property type="protein sequence ID" value="RTE80199.1"/>
    <property type="molecule type" value="Genomic_DNA"/>
</dbReference>
<evidence type="ECO:0000313" key="2">
    <source>
        <dbReference type="Proteomes" id="UP000287124"/>
    </source>
</evidence>
<organism evidence="1 2">
    <name type="scientific">Fusarium euwallaceae</name>
    <dbReference type="NCBI Taxonomy" id="1147111"/>
    <lineage>
        <taxon>Eukaryota</taxon>
        <taxon>Fungi</taxon>
        <taxon>Dikarya</taxon>
        <taxon>Ascomycota</taxon>
        <taxon>Pezizomycotina</taxon>
        <taxon>Sordariomycetes</taxon>
        <taxon>Hypocreomycetidae</taxon>
        <taxon>Hypocreales</taxon>
        <taxon>Nectriaceae</taxon>
        <taxon>Fusarium</taxon>
        <taxon>Fusarium solani species complex</taxon>
    </lineage>
</organism>
<dbReference type="AlphaFoldDB" id="A0A430LWX9"/>
<evidence type="ECO:0000313" key="1">
    <source>
        <dbReference type="EMBL" id="RTE80199.1"/>
    </source>
</evidence>